<organism evidence="1 2">
    <name type="scientific">Providencia stuartii</name>
    <dbReference type="NCBI Taxonomy" id="588"/>
    <lineage>
        <taxon>Bacteria</taxon>
        <taxon>Pseudomonadati</taxon>
        <taxon>Pseudomonadota</taxon>
        <taxon>Gammaproteobacteria</taxon>
        <taxon>Enterobacterales</taxon>
        <taxon>Morganellaceae</taxon>
        <taxon>Providencia</taxon>
    </lineage>
</organism>
<comment type="caution">
    <text evidence="1">The sequence shown here is derived from an EMBL/GenBank/DDBJ whole genome shotgun (WGS) entry which is preliminary data.</text>
</comment>
<dbReference type="EMBL" id="LVIE01000001">
    <property type="protein sequence ID" value="OHT25892.1"/>
    <property type="molecule type" value="Genomic_DNA"/>
</dbReference>
<dbReference type="AlphaFoldDB" id="A0A1S1HVH8"/>
<reference evidence="1 2" key="1">
    <citation type="submission" date="2016-03" db="EMBL/GenBank/DDBJ databases">
        <title>Genome sequence of Providencia stuartii strain, isolated from the salivary glands of larval Lucilia sericata.</title>
        <authorList>
            <person name="Yuan Y."/>
            <person name="Zhang Y."/>
            <person name="Fu S."/>
            <person name="Crippen T.L."/>
            <person name="Visi D."/>
            <person name="Benbow M.E."/>
            <person name="Allen M."/>
            <person name="Tomberlin J.K."/>
            <person name="Sze S.-H."/>
            <person name="Tarone A.M."/>
        </authorList>
    </citation>
    <scope>NUCLEOTIDE SEQUENCE [LARGE SCALE GENOMIC DNA]</scope>
    <source>
        <strain evidence="1 2">Crippen</strain>
    </source>
</reference>
<sequence>MKRFLLTYFSPFVALFSPDALSDKALTAGYAKLIALSSTNDISASTLYSDGLDYSKYSLPYTFKNIYTDGDYAFNIQIRGNYLKVKSEVIDIDSSNSLRSRWDILNLTTSPQLTYSINKNYSLEGELELGYSNMQNKSSFYGEDDVKAGLREAKLLDWDINTLHITPKIGIVNKNTLSNGDNISLHTSIAYMFMESIGNKSNIKISNNIGIWSAGGEYTMTNAFDIKGKPFDIIVSNDIGGFYGNSYRDLSFGFINNTSLALETPININNTEFKIKAGVGYLSSDNAHGVTFIMGIN</sequence>
<dbReference type="Proteomes" id="UP000179588">
    <property type="component" value="Unassembled WGS sequence"/>
</dbReference>
<accession>A0A1S1HVH8</accession>
<keyword evidence="2" id="KW-1185">Reference proteome</keyword>
<name>A0A1S1HVH8_PROST</name>
<evidence type="ECO:0000313" key="2">
    <source>
        <dbReference type="Proteomes" id="UP000179588"/>
    </source>
</evidence>
<protein>
    <submittedName>
        <fullName evidence="1">Uncharacterized protein</fullName>
    </submittedName>
</protein>
<dbReference type="OrthoDB" id="6464223at2"/>
<proteinExistence type="predicted"/>
<evidence type="ECO:0000313" key="1">
    <source>
        <dbReference type="EMBL" id="OHT25892.1"/>
    </source>
</evidence>
<gene>
    <name evidence="1" type="ORF">A3Q29_00620</name>
</gene>
<dbReference type="RefSeq" id="WP_070924853.1">
    <property type="nucleotide sequence ID" value="NZ_VAUE01000030.1"/>
</dbReference>